<evidence type="ECO:0000256" key="8">
    <source>
        <dbReference type="RuleBase" id="RU000461"/>
    </source>
</evidence>
<dbReference type="PANTHER" id="PTHR47950">
    <property type="entry name" value="CYTOCHROME P450, FAMILY 76, SUBFAMILY C, POLYPEPTIDE 5-RELATED"/>
    <property type="match status" value="1"/>
</dbReference>
<keyword evidence="8" id="KW-0503">Monooxygenase</keyword>
<proteinExistence type="inferred from homology"/>
<dbReference type="Proteomes" id="UP000091857">
    <property type="component" value="Chromosome 6"/>
</dbReference>
<dbReference type="InterPro" id="IPR001128">
    <property type="entry name" value="Cyt_P450"/>
</dbReference>
<accession>A0A2C9VQT4</accession>
<keyword evidence="11" id="KW-1185">Reference proteome</keyword>
<keyword evidence="5 8" id="KW-0560">Oxidoreductase</keyword>
<dbReference type="Gramene" id="Manes.06G144700.1.v8.1">
    <property type="protein sequence ID" value="Manes.06G144700.1.v8.1.CDS"/>
    <property type="gene ID" value="Manes.06G144700.v8.1"/>
</dbReference>
<dbReference type="AlphaFoldDB" id="A0A2C9VQT4"/>
<dbReference type="InterPro" id="IPR017972">
    <property type="entry name" value="Cyt_P450_CS"/>
</dbReference>
<feature type="transmembrane region" description="Helical" evidence="9">
    <location>
        <begin position="12"/>
        <end position="32"/>
    </location>
</feature>
<dbReference type="PRINTS" id="PR00463">
    <property type="entry name" value="EP450I"/>
</dbReference>
<keyword evidence="9" id="KW-0472">Membrane</keyword>
<dbReference type="Gene3D" id="1.10.630.10">
    <property type="entry name" value="Cytochrome P450"/>
    <property type="match status" value="1"/>
</dbReference>
<dbReference type="EMBL" id="CM004392">
    <property type="protein sequence ID" value="OAY48259.1"/>
    <property type="molecule type" value="Genomic_DNA"/>
</dbReference>
<dbReference type="GO" id="GO:0020037">
    <property type="term" value="F:heme binding"/>
    <property type="evidence" value="ECO:0007669"/>
    <property type="project" value="InterPro"/>
</dbReference>
<organism evidence="10 11">
    <name type="scientific">Manihot esculenta</name>
    <name type="common">Cassava</name>
    <name type="synonym">Jatropha manihot</name>
    <dbReference type="NCBI Taxonomy" id="3983"/>
    <lineage>
        <taxon>Eukaryota</taxon>
        <taxon>Viridiplantae</taxon>
        <taxon>Streptophyta</taxon>
        <taxon>Embryophyta</taxon>
        <taxon>Tracheophyta</taxon>
        <taxon>Spermatophyta</taxon>
        <taxon>Magnoliopsida</taxon>
        <taxon>eudicotyledons</taxon>
        <taxon>Gunneridae</taxon>
        <taxon>Pentapetalae</taxon>
        <taxon>rosids</taxon>
        <taxon>fabids</taxon>
        <taxon>Malpighiales</taxon>
        <taxon>Euphorbiaceae</taxon>
        <taxon>Crotonoideae</taxon>
        <taxon>Manihoteae</taxon>
        <taxon>Manihot</taxon>
    </lineage>
</organism>
<keyword evidence="9" id="KW-0812">Transmembrane</keyword>
<evidence type="ECO:0000256" key="9">
    <source>
        <dbReference type="SAM" id="Phobius"/>
    </source>
</evidence>
<dbReference type="FunFam" id="1.10.630.10:FF:000007">
    <property type="entry name" value="Cytochrome P450 76C4"/>
    <property type="match status" value="1"/>
</dbReference>
<keyword evidence="9" id="KW-1133">Transmembrane helix</keyword>
<evidence type="ECO:0000256" key="4">
    <source>
        <dbReference type="ARBA" id="ARBA00022723"/>
    </source>
</evidence>
<dbReference type="Pfam" id="PF00067">
    <property type="entry name" value="p450"/>
    <property type="match status" value="1"/>
</dbReference>
<evidence type="ECO:0000256" key="1">
    <source>
        <dbReference type="ARBA" id="ARBA00001971"/>
    </source>
</evidence>
<dbReference type="GO" id="GO:0016705">
    <property type="term" value="F:oxidoreductase activity, acting on paired donors, with incorporation or reduction of molecular oxygen"/>
    <property type="evidence" value="ECO:0007669"/>
    <property type="project" value="InterPro"/>
</dbReference>
<comment type="similarity">
    <text evidence="2 8">Belongs to the cytochrome P450 family.</text>
</comment>
<protein>
    <recommendedName>
        <fullName evidence="12">Cytochrome P450</fullName>
    </recommendedName>
</protein>
<dbReference type="GO" id="GO:0004497">
    <property type="term" value="F:monooxygenase activity"/>
    <property type="evidence" value="ECO:0007669"/>
    <property type="project" value="UniProtKB-KW"/>
</dbReference>
<dbReference type="GO" id="GO:0005506">
    <property type="term" value="F:iron ion binding"/>
    <property type="evidence" value="ECO:0007669"/>
    <property type="project" value="InterPro"/>
</dbReference>
<name>A0A2C9VQT4_MANES</name>
<dbReference type="PRINTS" id="PR00385">
    <property type="entry name" value="P450"/>
</dbReference>
<dbReference type="OrthoDB" id="1877779at2759"/>
<keyword evidence="3 7" id="KW-0349">Heme</keyword>
<evidence type="ECO:0000256" key="3">
    <source>
        <dbReference type="ARBA" id="ARBA00022617"/>
    </source>
</evidence>
<dbReference type="SUPFAM" id="SSF48264">
    <property type="entry name" value="Cytochrome P450"/>
    <property type="match status" value="1"/>
</dbReference>
<dbReference type="PROSITE" id="PS00086">
    <property type="entry name" value="CYTOCHROME_P450"/>
    <property type="match status" value="1"/>
</dbReference>
<evidence type="ECO:0000256" key="7">
    <source>
        <dbReference type="PIRSR" id="PIRSR602401-1"/>
    </source>
</evidence>
<comment type="caution">
    <text evidence="10">The sequence shown here is derived from an EMBL/GenBank/DDBJ whole genome shotgun (WGS) entry which is preliminary data.</text>
</comment>
<gene>
    <name evidence="10" type="ORF">MANES_06G144700v8</name>
</gene>
<comment type="cofactor">
    <cofactor evidence="1 7">
        <name>heme</name>
        <dbReference type="ChEBI" id="CHEBI:30413"/>
    </cofactor>
</comment>
<evidence type="ECO:0008006" key="12">
    <source>
        <dbReference type="Google" id="ProtNLM"/>
    </source>
</evidence>
<dbReference type="STRING" id="3983.A0A2C9VQT4"/>
<feature type="binding site" description="axial binding residue" evidence="7">
    <location>
        <position position="442"/>
    </location>
    <ligand>
        <name>heme</name>
        <dbReference type="ChEBI" id="CHEBI:30413"/>
    </ligand>
    <ligandPart>
        <name>Fe</name>
        <dbReference type="ChEBI" id="CHEBI:18248"/>
    </ligandPart>
</feature>
<dbReference type="PANTHER" id="PTHR47950:SF49">
    <property type="entry name" value="CYTOCHROME P450"/>
    <property type="match status" value="1"/>
</dbReference>
<evidence type="ECO:0000256" key="5">
    <source>
        <dbReference type="ARBA" id="ARBA00023002"/>
    </source>
</evidence>
<dbReference type="InterPro" id="IPR002401">
    <property type="entry name" value="Cyt_P450_E_grp-I"/>
</dbReference>
<evidence type="ECO:0000313" key="10">
    <source>
        <dbReference type="EMBL" id="OAY48259.1"/>
    </source>
</evidence>
<evidence type="ECO:0000256" key="2">
    <source>
        <dbReference type="ARBA" id="ARBA00010617"/>
    </source>
</evidence>
<dbReference type="CDD" id="cd11073">
    <property type="entry name" value="CYP76-like"/>
    <property type="match status" value="1"/>
</dbReference>
<keyword evidence="4 7" id="KW-0479">Metal-binding</keyword>
<evidence type="ECO:0000256" key="6">
    <source>
        <dbReference type="ARBA" id="ARBA00023004"/>
    </source>
</evidence>
<dbReference type="InterPro" id="IPR036396">
    <property type="entry name" value="Cyt_P450_sf"/>
</dbReference>
<keyword evidence="6 7" id="KW-0408">Iron</keyword>
<evidence type="ECO:0000313" key="11">
    <source>
        <dbReference type="Proteomes" id="UP000091857"/>
    </source>
</evidence>
<reference evidence="11" key="1">
    <citation type="journal article" date="2016" name="Nat. Biotechnol.">
        <title>Sequencing wild and cultivated cassava and related species reveals extensive interspecific hybridization and genetic diversity.</title>
        <authorList>
            <person name="Bredeson J.V."/>
            <person name="Lyons J.B."/>
            <person name="Prochnik S.E."/>
            <person name="Wu G.A."/>
            <person name="Ha C.M."/>
            <person name="Edsinger-Gonzales E."/>
            <person name="Grimwood J."/>
            <person name="Schmutz J."/>
            <person name="Rabbi I.Y."/>
            <person name="Egesi C."/>
            <person name="Nauluvula P."/>
            <person name="Lebot V."/>
            <person name="Ndunguru J."/>
            <person name="Mkamilo G."/>
            <person name="Bart R.S."/>
            <person name="Setter T.L."/>
            <person name="Gleadow R.M."/>
            <person name="Kulakow P."/>
            <person name="Ferguson M.E."/>
            <person name="Rounsley S."/>
            <person name="Rokhsar D.S."/>
        </authorList>
    </citation>
    <scope>NUCLEOTIDE SEQUENCE [LARGE SCALE GENOMIC DNA]</scope>
    <source>
        <strain evidence="11">cv. AM560-2</strain>
    </source>
</reference>
<sequence>MDQTPSSKEFSLLSPPIFLLLPVIFIIIKHIASLSSNRRPLPPGPRPWPIVGNIFHLDKKLHISTTRFAKLHGPLISLRLGTQVVIFGSSPTAAAEILKNHDRLLSARWTLKVIPRKIHELERISVIWNPTCNDQWKSLRALFRTELFSAKAIQSQATLREKKLSEMVEFFTTQQGTVINIGEIVFATVFNTISNLIFSKDLIALEDKEVASGLKSLFWMTMELASAPNIAEFYPILEGLDPQGLRRKMSECIEQMFGVWEIYIKERREKHVNDATKTDFLDVFLSSGFDDDLINWLIAELMSAGVETTTTTVEWAMAEILKNKRVMEKVGEELQRVINRGTIHESEVSQLTYVNAVVKETLRLHPPAPFLLPHRAPETCEVMNYTIPKDSQIFVNVWAIGRDPSVWEDPLSFKPERFLESSLDLKGHDFELIPFGSGRRICPGLTMATRQIPMILASLIHYFEWSLENGEDPATIDMNDKFGVTLQKEKPLLVIPRRNRRFRDCVIP</sequence>